<accession>A0A8J5NFQ9</accession>
<dbReference type="AlphaFoldDB" id="A0A8J5NFQ9"/>
<dbReference type="EMBL" id="JAHLQT010000888">
    <property type="protein sequence ID" value="KAG7177958.1"/>
    <property type="molecule type" value="Genomic_DNA"/>
</dbReference>
<name>A0A8J5NFQ9_HOMAM</name>
<gene>
    <name evidence="1" type="ORF">Hamer_G027623</name>
</gene>
<proteinExistence type="predicted"/>
<evidence type="ECO:0000313" key="1">
    <source>
        <dbReference type="EMBL" id="KAG7177958.1"/>
    </source>
</evidence>
<evidence type="ECO:0000313" key="2">
    <source>
        <dbReference type="Proteomes" id="UP000747542"/>
    </source>
</evidence>
<protein>
    <submittedName>
        <fullName evidence="1">Uncharacterized protein</fullName>
    </submittedName>
</protein>
<comment type="caution">
    <text evidence="1">The sequence shown here is derived from an EMBL/GenBank/DDBJ whole genome shotgun (WGS) entry which is preliminary data.</text>
</comment>
<sequence>MDFCDWRRATQCISTHHRKFDNHWPADCHSSVEKTPFFSYHLWCCL</sequence>
<organism evidence="1 2">
    <name type="scientific">Homarus americanus</name>
    <name type="common">American lobster</name>
    <dbReference type="NCBI Taxonomy" id="6706"/>
    <lineage>
        <taxon>Eukaryota</taxon>
        <taxon>Metazoa</taxon>
        <taxon>Ecdysozoa</taxon>
        <taxon>Arthropoda</taxon>
        <taxon>Crustacea</taxon>
        <taxon>Multicrustacea</taxon>
        <taxon>Malacostraca</taxon>
        <taxon>Eumalacostraca</taxon>
        <taxon>Eucarida</taxon>
        <taxon>Decapoda</taxon>
        <taxon>Pleocyemata</taxon>
        <taxon>Astacidea</taxon>
        <taxon>Nephropoidea</taxon>
        <taxon>Nephropidae</taxon>
        <taxon>Homarus</taxon>
    </lineage>
</organism>
<reference evidence="1" key="1">
    <citation type="journal article" date="2021" name="Sci. Adv.">
        <title>The American lobster genome reveals insights on longevity, neural, and immune adaptations.</title>
        <authorList>
            <person name="Polinski J.M."/>
            <person name="Zimin A.V."/>
            <person name="Clark K.F."/>
            <person name="Kohn A.B."/>
            <person name="Sadowski N."/>
            <person name="Timp W."/>
            <person name="Ptitsyn A."/>
            <person name="Khanna P."/>
            <person name="Romanova D.Y."/>
            <person name="Williams P."/>
            <person name="Greenwood S.J."/>
            <person name="Moroz L.L."/>
            <person name="Walt D.R."/>
            <person name="Bodnar A.G."/>
        </authorList>
    </citation>
    <scope>NUCLEOTIDE SEQUENCE</scope>
    <source>
        <strain evidence="1">GMGI-L3</strain>
    </source>
</reference>
<keyword evidence="2" id="KW-1185">Reference proteome</keyword>
<dbReference type="Proteomes" id="UP000747542">
    <property type="component" value="Unassembled WGS sequence"/>
</dbReference>